<comment type="caution">
    <text evidence="1">The sequence shown here is derived from an EMBL/GenBank/DDBJ whole genome shotgun (WGS) entry which is preliminary data.</text>
</comment>
<gene>
    <name evidence="1" type="ORF">F9O61_15110</name>
</gene>
<protein>
    <submittedName>
        <fullName evidence="1">Uncharacterized protein</fullName>
    </submittedName>
</protein>
<evidence type="ECO:0000313" key="1">
    <source>
        <dbReference type="EMBL" id="EDB1723514.1"/>
    </source>
</evidence>
<name>A0A626Q982_SALET</name>
<dbReference type="EMBL" id="AALMOO010000013">
    <property type="protein sequence ID" value="EDB1723514.1"/>
    <property type="molecule type" value="Genomic_DNA"/>
</dbReference>
<accession>A0A626Q982</accession>
<sequence length="71" mass="8160">MLPKFYKPADERVFLWQISHARRIKALAVAEWNSSLAGITNQSYLYVTQLILGKRHSKSGRYDTNGKGCFQ</sequence>
<dbReference type="AlphaFoldDB" id="A0A626Q982"/>
<proteinExistence type="predicted"/>
<organism evidence="1">
    <name type="scientific">Salmonella enterica subsp. enterica serovar Stanley</name>
    <dbReference type="NCBI Taxonomy" id="192953"/>
    <lineage>
        <taxon>Bacteria</taxon>
        <taxon>Pseudomonadati</taxon>
        <taxon>Pseudomonadota</taxon>
        <taxon>Gammaproteobacteria</taxon>
        <taxon>Enterobacterales</taxon>
        <taxon>Enterobacteriaceae</taxon>
        <taxon>Salmonella</taxon>
    </lineage>
</organism>
<reference evidence="1" key="1">
    <citation type="submission" date="2019-10" db="EMBL/GenBank/DDBJ databases">
        <authorList>
            <person name="Ashton P.M."/>
            <person name="Dallman T."/>
            <person name="Nair S."/>
            <person name="De Pinna E."/>
            <person name="Peters T."/>
            <person name="Grant K."/>
        </authorList>
    </citation>
    <scope>NUCLEOTIDE SEQUENCE</scope>
    <source>
        <strain evidence="1">810089</strain>
    </source>
</reference>